<dbReference type="PANTHER" id="PTHR43721">
    <property type="entry name" value="ELONGATION FACTOR TU-RELATED"/>
    <property type="match status" value="1"/>
</dbReference>
<dbReference type="InterPro" id="IPR009000">
    <property type="entry name" value="Transl_B-barrel_sf"/>
</dbReference>
<dbReference type="PROSITE" id="PS51722">
    <property type="entry name" value="G_TR_2"/>
    <property type="match status" value="1"/>
</dbReference>
<keyword evidence="5" id="KW-0648">Protein biosynthesis</keyword>
<dbReference type="PRINTS" id="PR00315">
    <property type="entry name" value="ELONGATNFCT"/>
</dbReference>
<keyword evidence="3 8" id="KW-0547">Nucleotide-binding</keyword>
<dbReference type="InterPro" id="IPR004161">
    <property type="entry name" value="EFTu-like_2"/>
</dbReference>
<organism evidence="10 11">
    <name type="scientific">Spodoptera exigua</name>
    <name type="common">Beet armyworm</name>
    <name type="synonym">Noctua fulgens</name>
    <dbReference type="NCBI Taxonomy" id="7107"/>
    <lineage>
        <taxon>Eukaryota</taxon>
        <taxon>Metazoa</taxon>
        <taxon>Ecdysozoa</taxon>
        <taxon>Arthropoda</taxon>
        <taxon>Hexapoda</taxon>
        <taxon>Insecta</taxon>
        <taxon>Pterygota</taxon>
        <taxon>Neoptera</taxon>
        <taxon>Endopterygota</taxon>
        <taxon>Lepidoptera</taxon>
        <taxon>Glossata</taxon>
        <taxon>Ditrysia</taxon>
        <taxon>Noctuoidea</taxon>
        <taxon>Noctuidae</taxon>
        <taxon>Amphipyrinae</taxon>
        <taxon>Spodoptera</taxon>
    </lineage>
</organism>
<dbReference type="SUPFAM" id="SSF52540">
    <property type="entry name" value="P-loop containing nucleoside triphosphate hydrolases"/>
    <property type="match status" value="1"/>
</dbReference>
<dbReference type="Pfam" id="PF03143">
    <property type="entry name" value="GTP_EFTU_D3"/>
    <property type="match status" value="1"/>
</dbReference>
<dbReference type="InterPro" id="IPR000795">
    <property type="entry name" value="T_Tr_GTP-bd_dom"/>
</dbReference>
<reference evidence="10" key="1">
    <citation type="submission" date="2020-08" db="EMBL/GenBank/DDBJ databases">
        <title>Spodoptera exigua strain:BAW_Kor-Di-RS1 Genome sequencing and assembly.</title>
        <authorList>
            <person name="Kim J."/>
            <person name="Nam H.Y."/>
            <person name="Kwon M."/>
            <person name="Choi J.H."/>
            <person name="Cho S.R."/>
            <person name="Kim G.-H."/>
        </authorList>
    </citation>
    <scope>NUCLEOTIDE SEQUENCE</scope>
    <source>
        <strain evidence="10">BAW_Kor-Di-RS1</strain>
        <tissue evidence="10">Whole-body</tissue>
    </source>
</reference>
<dbReference type="CDD" id="cd03707">
    <property type="entry name" value="EFTU_III"/>
    <property type="match status" value="1"/>
</dbReference>
<evidence type="ECO:0000256" key="1">
    <source>
        <dbReference type="ARBA" id="ARBA00004496"/>
    </source>
</evidence>
<dbReference type="Proteomes" id="UP000648187">
    <property type="component" value="Unassembled WGS sequence"/>
</dbReference>
<keyword evidence="6 8" id="KW-0342">GTP-binding</keyword>
<name>A0A835FZU2_SPOEX</name>
<dbReference type="NCBIfam" id="TIGR00485">
    <property type="entry name" value="EF-Tu"/>
    <property type="match status" value="1"/>
</dbReference>
<evidence type="ECO:0000256" key="5">
    <source>
        <dbReference type="ARBA" id="ARBA00022917"/>
    </source>
</evidence>
<dbReference type="NCBIfam" id="NF009373">
    <property type="entry name" value="PRK12736.1"/>
    <property type="match status" value="1"/>
</dbReference>
<keyword evidence="11" id="KW-1185">Reference proteome</keyword>
<feature type="domain" description="Tr-type G" evidence="9">
    <location>
        <begin position="10"/>
        <end position="204"/>
    </location>
</feature>
<dbReference type="InterPro" id="IPR009001">
    <property type="entry name" value="Transl_elong_EF1A/Init_IF2_C"/>
</dbReference>
<dbReference type="InterPro" id="IPR004541">
    <property type="entry name" value="Transl_elong_EFTu/EF1A_bac/org"/>
</dbReference>
<dbReference type="InterPro" id="IPR041709">
    <property type="entry name" value="EF-Tu_GTP-bd"/>
</dbReference>
<comment type="caution">
    <text evidence="10">The sequence shown here is derived from an EMBL/GenBank/DDBJ whole genome shotgun (WGS) entry which is preliminary data.</text>
</comment>
<dbReference type="SUPFAM" id="SSF50447">
    <property type="entry name" value="Translation proteins"/>
    <property type="match status" value="1"/>
</dbReference>
<protein>
    <recommendedName>
        <fullName evidence="8">Elongation factor Tu</fullName>
    </recommendedName>
</protein>
<dbReference type="NCBIfam" id="NF000766">
    <property type="entry name" value="PRK00049.1"/>
    <property type="match status" value="1"/>
</dbReference>
<dbReference type="InterPro" id="IPR050055">
    <property type="entry name" value="EF-Tu_GTPase"/>
</dbReference>
<dbReference type="Gene3D" id="2.40.30.10">
    <property type="entry name" value="Translation factors"/>
    <property type="match status" value="2"/>
</dbReference>
<evidence type="ECO:0000256" key="4">
    <source>
        <dbReference type="ARBA" id="ARBA00022768"/>
    </source>
</evidence>
<evidence type="ECO:0000256" key="3">
    <source>
        <dbReference type="ARBA" id="ARBA00022741"/>
    </source>
</evidence>
<comment type="similarity">
    <text evidence="2 8">Belongs to the TRAFAC class translation factor GTPase superfamily. Classic translation factor GTPase family. EF-Tu/EF-1A subfamily.</text>
</comment>
<dbReference type="GO" id="GO:0005525">
    <property type="term" value="F:GTP binding"/>
    <property type="evidence" value="ECO:0007669"/>
    <property type="project" value="UniProtKB-UniRule"/>
</dbReference>
<evidence type="ECO:0000313" key="10">
    <source>
        <dbReference type="EMBL" id="KAF9404396.1"/>
    </source>
</evidence>
<evidence type="ECO:0000256" key="2">
    <source>
        <dbReference type="ARBA" id="ARBA00007249"/>
    </source>
</evidence>
<dbReference type="PROSITE" id="PS00301">
    <property type="entry name" value="G_TR_1"/>
    <property type="match status" value="1"/>
</dbReference>
<dbReference type="Gene3D" id="3.40.50.300">
    <property type="entry name" value="P-loop containing nucleotide triphosphate hydrolases"/>
    <property type="match status" value="1"/>
</dbReference>
<dbReference type="GO" id="GO:0003924">
    <property type="term" value="F:GTPase activity"/>
    <property type="evidence" value="ECO:0007669"/>
    <property type="project" value="UniProtKB-UniRule"/>
</dbReference>
<dbReference type="InterPro" id="IPR031157">
    <property type="entry name" value="G_TR_CS"/>
</dbReference>
<dbReference type="CDD" id="cd03697">
    <property type="entry name" value="EFTU_II"/>
    <property type="match status" value="1"/>
</dbReference>
<dbReference type="FunFam" id="2.40.30.10:FF:000001">
    <property type="entry name" value="Elongation factor Tu"/>
    <property type="match status" value="1"/>
</dbReference>
<dbReference type="FunFam" id="3.40.50.300:FF:000003">
    <property type="entry name" value="Elongation factor Tu"/>
    <property type="match status" value="1"/>
</dbReference>
<proteinExistence type="inferred from homology"/>
<comment type="catalytic activity">
    <reaction evidence="7">
        <text>GTP + H2O = GDP + phosphate + H(+)</text>
        <dbReference type="Rhea" id="RHEA:19669"/>
        <dbReference type="ChEBI" id="CHEBI:15377"/>
        <dbReference type="ChEBI" id="CHEBI:15378"/>
        <dbReference type="ChEBI" id="CHEBI:37565"/>
        <dbReference type="ChEBI" id="CHEBI:43474"/>
        <dbReference type="ChEBI" id="CHEBI:58189"/>
        <dbReference type="EC" id="3.6.5.3"/>
    </reaction>
    <physiologicalReaction direction="left-to-right" evidence="7">
        <dbReference type="Rhea" id="RHEA:19670"/>
    </physiologicalReaction>
</comment>
<gene>
    <name evidence="10" type="ORF">HW555_014348</name>
</gene>
<dbReference type="NCBIfam" id="NF009372">
    <property type="entry name" value="PRK12735.1"/>
    <property type="match status" value="1"/>
</dbReference>
<dbReference type="InterPro" id="IPR004160">
    <property type="entry name" value="Transl_elong_EFTu/EF1A_C"/>
</dbReference>
<dbReference type="GO" id="GO:0005829">
    <property type="term" value="C:cytosol"/>
    <property type="evidence" value="ECO:0007669"/>
    <property type="project" value="TreeGrafter"/>
</dbReference>
<evidence type="ECO:0000256" key="7">
    <source>
        <dbReference type="ARBA" id="ARBA00051990"/>
    </source>
</evidence>
<dbReference type="PANTHER" id="PTHR43721:SF22">
    <property type="entry name" value="ELONGATION FACTOR TU, MITOCHONDRIAL"/>
    <property type="match status" value="1"/>
</dbReference>
<dbReference type="InterPro" id="IPR005225">
    <property type="entry name" value="Small_GTP-bd"/>
</dbReference>
<dbReference type="GO" id="GO:0003746">
    <property type="term" value="F:translation elongation factor activity"/>
    <property type="evidence" value="ECO:0007669"/>
    <property type="project" value="UniProtKB-UniRule"/>
</dbReference>
<comment type="subcellular location">
    <subcellularLocation>
        <location evidence="1">Cytoplasm</location>
    </subcellularLocation>
</comment>
<dbReference type="NCBIfam" id="TIGR00231">
    <property type="entry name" value="small_GTP"/>
    <property type="match status" value="1"/>
</dbReference>
<evidence type="ECO:0000259" key="9">
    <source>
        <dbReference type="PROSITE" id="PS51722"/>
    </source>
</evidence>
<dbReference type="EMBL" id="JACKWZ010000995">
    <property type="protein sequence ID" value="KAF9404396.1"/>
    <property type="molecule type" value="Genomic_DNA"/>
</dbReference>
<evidence type="ECO:0000256" key="6">
    <source>
        <dbReference type="ARBA" id="ARBA00023134"/>
    </source>
</evidence>
<evidence type="ECO:0000256" key="8">
    <source>
        <dbReference type="RuleBase" id="RU000325"/>
    </source>
</evidence>
<dbReference type="Pfam" id="PF00009">
    <property type="entry name" value="GTP_EFTU"/>
    <property type="match status" value="1"/>
</dbReference>
<dbReference type="Pfam" id="PF03144">
    <property type="entry name" value="GTP_EFTU_D2"/>
    <property type="match status" value="1"/>
</dbReference>
<dbReference type="AlphaFoldDB" id="A0A835FZU2"/>
<evidence type="ECO:0000313" key="11">
    <source>
        <dbReference type="Proteomes" id="UP000648187"/>
    </source>
</evidence>
<dbReference type="InterPro" id="IPR027417">
    <property type="entry name" value="P-loop_NTPase"/>
</dbReference>
<dbReference type="SUPFAM" id="SSF50465">
    <property type="entry name" value="EF-Tu/eEF-1alpha/eIF2-gamma C-terminal domain"/>
    <property type="match status" value="1"/>
</dbReference>
<dbReference type="CDD" id="cd01884">
    <property type="entry name" value="EF_Tu"/>
    <property type="match status" value="1"/>
</dbReference>
<dbReference type="HAMAP" id="MF_00118_B">
    <property type="entry name" value="EF_Tu_B"/>
    <property type="match status" value="1"/>
</dbReference>
<sequence>MAKEKFDRSKPHVNIGTIGHVDHGKTTLTAAIATVLAKHGGGDAASYADIDNAPEEKERGITINTSHIEYETDVRHYAHVDCPGHADYVKNMITGAAQMDGAILVVSAADGPMPQTREHILLSRNVGVPYIVVFLNKMDMVDDEELLELVEMEVRDLLSEYDFPGDDTPVIAGSALKALEGDASYEEKIMELMTAVDEYIPTPTRDTDKPFMMPVEDVFSITGRGTVATGRVERGEVRVGDEVEIVGIKDETSKTTVTGVEMFRKLLDYAEAGDNIGALLRGVAREDIERGQVLAKPATITPHTKFKAEVYVLSKEEGGRHTPFFTNYRPQFYFRTTDVTGVVELPEGTEMVMPGDNVAMDVELIHPIAIEDGTRFSIREGGRTVGSGVVSEIVK</sequence>
<comment type="function">
    <text evidence="8">This protein promotes the GTP-dependent binding of aminoacyl-tRNA to the A-site of ribosomes during protein biosynthesis.</text>
</comment>
<keyword evidence="4 8" id="KW-0251">Elongation factor</keyword>
<accession>A0A835FZU2</accession>
<dbReference type="InterPro" id="IPR033720">
    <property type="entry name" value="EFTU_2"/>
</dbReference>